<dbReference type="InterPro" id="IPR016215">
    <property type="entry name" value="NTA_MOA"/>
</dbReference>
<sequence length="453" mass="49447">MKKLRFGLFENAQANDSGTATWRHPENQRDHYDDLDYWRNIATTCEDAGFDFVFLADAWGWSEVNGVRPAISSEEGLDLPRLDPAIVAAALVAETTRLGLVITGSTLLEQPYSFARRMSTLDQLSGGRIGWNVVTTGTADTAVEAFGVPMVPHDERYNMADDFMEVVYKLWEGTWEPDALERDKNGRFADPAKVHRIEHDGPYFRSRGYSNSSYSPQGTPVLFQAGSSDRGRQFGGKHGECIFLGGGSVDKLAEQVKSIRAEAAAAGRAPESIKLMVAFSCVVAPTREEAQRKYQQVLDAQSPEVAVASYAMFTGLDLSSYDPTTPMSDLHTELSQTQISRFGDRTVGDVLAEWHANGVRSKPVIGTAEDVADALIAITDGADLDGFLLTPIIQPGSTIDFIEQVLPILRERGAIDSEPKAASLRERLLGAEAPTLGADHPGATYRVNSEQGR</sequence>
<feature type="binding site" evidence="6">
    <location>
        <position position="227"/>
    </location>
    <ligand>
        <name>FMN</name>
        <dbReference type="ChEBI" id="CHEBI:58210"/>
    </ligand>
</feature>
<keyword evidence="4" id="KW-0503">Monooxygenase</keyword>
<gene>
    <name evidence="9" type="ORF">DF220_00635</name>
</gene>
<dbReference type="GO" id="GO:0004497">
    <property type="term" value="F:monooxygenase activity"/>
    <property type="evidence" value="ECO:0007669"/>
    <property type="project" value="UniProtKB-KW"/>
</dbReference>
<evidence type="ECO:0000256" key="4">
    <source>
        <dbReference type="ARBA" id="ARBA00023033"/>
    </source>
</evidence>
<proteinExistence type="inferred from homology"/>
<evidence type="ECO:0000256" key="5">
    <source>
        <dbReference type="ARBA" id="ARBA00033748"/>
    </source>
</evidence>
<keyword evidence="3" id="KW-0560">Oxidoreductase</keyword>
<feature type="binding site" evidence="6">
    <location>
        <position position="103"/>
    </location>
    <ligand>
        <name>FMN</name>
        <dbReference type="ChEBI" id="CHEBI:58210"/>
    </ligand>
</feature>
<dbReference type="EMBL" id="QEEX01000001">
    <property type="protein sequence ID" value="PWB96513.1"/>
    <property type="molecule type" value="Genomic_DNA"/>
</dbReference>
<feature type="region of interest" description="Disordered" evidence="7">
    <location>
        <begin position="433"/>
        <end position="453"/>
    </location>
</feature>
<feature type="binding site" evidence="6">
    <location>
        <position position="157"/>
    </location>
    <ligand>
        <name>FMN</name>
        <dbReference type="ChEBI" id="CHEBI:58210"/>
    </ligand>
</feature>
<feature type="binding site" evidence="6">
    <location>
        <position position="228"/>
    </location>
    <ligand>
        <name>FMN</name>
        <dbReference type="ChEBI" id="CHEBI:58210"/>
    </ligand>
</feature>
<keyword evidence="10" id="KW-1185">Reference proteome</keyword>
<dbReference type="NCBIfam" id="TIGR03860">
    <property type="entry name" value="FMN_nitrolo"/>
    <property type="match status" value="1"/>
</dbReference>
<evidence type="ECO:0000259" key="8">
    <source>
        <dbReference type="Pfam" id="PF00296"/>
    </source>
</evidence>
<feature type="domain" description="Luciferase-like" evidence="8">
    <location>
        <begin position="25"/>
        <end position="378"/>
    </location>
</feature>
<dbReference type="Proteomes" id="UP000244978">
    <property type="component" value="Unassembled WGS sequence"/>
</dbReference>
<dbReference type="GO" id="GO:0016705">
    <property type="term" value="F:oxidoreductase activity, acting on paired donors, with incorporation or reduction of molecular oxygen"/>
    <property type="evidence" value="ECO:0007669"/>
    <property type="project" value="InterPro"/>
</dbReference>
<keyword evidence="1 6" id="KW-0285">Flavoprotein</keyword>
<dbReference type="AlphaFoldDB" id="A0A2U1SY99"/>
<organism evidence="9 10">
    <name type="scientific">Homoserinimonas hongtaonis</name>
    <dbReference type="NCBI Taxonomy" id="2079791"/>
    <lineage>
        <taxon>Bacteria</taxon>
        <taxon>Bacillati</taxon>
        <taxon>Actinomycetota</taxon>
        <taxon>Actinomycetes</taxon>
        <taxon>Micrococcales</taxon>
        <taxon>Microbacteriaceae</taxon>
        <taxon>Homoserinimonas</taxon>
    </lineage>
</organism>
<dbReference type="InterPro" id="IPR051260">
    <property type="entry name" value="Diverse_substr_monoxygenases"/>
</dbReference>
<dbReference type="PIRSF" id="PIRSF000337">
    <property type="entry name" value="NTA_MOA"/>
    <property type="match status" value="1"/>
</dbReference>
<dbReference type="PANTHER" id="PTHR30011">
    <property type="entry name" value="ALKANESULFONATE MONOOXYGENASE-RELATED"/>
    <property type="match status" value="1"/>
</dbReference>
<dbReference type="InterPro" id="IPR036661">
    <property type="entry name" value="Luciferase-like_sf"/>
</dbReference>
<dbReference type="SUPFAM" id="SSF51679">
    <property type="entry name" value="Bacterial luciferase-like"/>
    <property type="match status" value="1"/>
</dbReference>
<comment type="caution">
    <text evidence="9">The sequence shown here is derived from an EMBL/GenBank/DDBJ whole genome shotgun (WGS) entry which is preliminary data.</text>
</comment>
<dbReference type="PANTHER" id="PTHR30011:SF16">
    <property type="entry name" value="C2H2 FINGER DOMAIN TRANSCRIPTION FACTOR (EUROFUNG)-RELATED"/>
    <property type="match status" value="1"/>
</dbReference>
<comment type="similarity">
    <text evidence="5">Belongs to the NtaA/SnaA/DszA monooxygenase family.</text>
</comment>
<dbReference type="Pfam" id="PF00296">
    <property type="entry name" value="Bac_luciferase"/>
    <property type="match status" value="1"/>
</dbReference>
<evidence type="ECO:0000256" key="1">
    <source>
        <dbReference type="ARBA" id="ARBA00022630"/>
    </source>
</evidence>
<dbReference type="InterPro" id="IPR011251">
    <property type="entry name" value="Luciferase-like_dom"/>
</dbReference>
<accession>A0A2U1SY99</accession>
<evidence type="ECO:0000256" key="2">
    <source>
        <dbReference type="ARBA" id="ARBA00022643"/>
    </source>
</evidence>
<evidence type="ECO:0000256" key="3">
    <source>
        <dbReference type="ARBA" id="ARBA00023002"/>
    </source>
</evidence>
<evidence type="ECO:0000313" key="9">
    <source>
        <dbReference type="EMBL" id="PWB96513.1"/>
    </source>
</evidence>
<dbReference type="Gene3D" id="3.20.20.30">
    <property type="entry name" value="Luciferase-like domain"/>
    <property type="match status" value="1"/>
</dbReference>
<evidence type="ECO:0000256" key="7">
    <source>
        <dbReference type="SAM" id="MobiDB-lite"/>
    </source>
</evidence>
<dbReference type="RefSeq" id="WP_108996697.1">
    <property type="nucleotide sequence ID" value="NZ_QEEX01000001.1"/>
</dbReference>
<evidence type="ECO:0000256" key="6">
    <source>
        <dbReference type="PIRSR" id="PIRSR000337-1"/>
    </source>
</evidence>
<feature type="binding site" evidence="6">
    <location>
        <position position="57"/>
    </location>
    <ligand>
        <name>FMN</name>
        <dbReference type="ChEBI" id="CHEBI:58210"/>
    </ligand>
</feature>
<name>A0A2U1SY99_9MICO</name>
<feature type="binding site" evidence="6">
    <location>
        <position position="153"/>
    </location>
    <ligand>
        <name>FMN</name>
        <dbReference type="ChEBI" id="CHEBI:58210"/>
    </ligand>
</feature>
<keyword evidence="2 6" id="KW-0288">FMN</keyword>
<reference evidence="10" key="1">
    <citation type="submission" date="2018-04" db="EMBL/GenBank/DDBJ databases">
        <authorList>
            <person name="Liu S."/>
            <person name="Wang Z."/>
            <person name="Li J."/>
        </authorList>
    </citation>
    <scope>NUCLEOTIDE SEQUENCE [LARGE SCALE GENOMIC DNA]</scope>
    <source>
        <strain evidence="10">S1194</strain>
    </source>
</reference>
<evidence type="ECO:0000313" key="10">
    <source>
        <dbReference type="Proteomes" id="UP000244978"/>
    </source>
</evidence>
<protein>
    <submittedName>
        <fullName evidence="9">LLM class flavin-dependent oxidoreductase</fullName>
    </submittedName>
</protein>